<evidence type="ECO:0000313" key="2">
    <source>
        <dbReference type="EMBL" id="CDZ76421.1"/>
    </source>
</evidence>
<feature type="region of interest" description="Disordered" evidence="1">
    <location>
        <begin position="486"/>
        <end position="526"/>
    </location>
</feature>
<evidence type="ECO:0000256" key="1">
    <source>
        <dbReference type="SAM" id="MobiDB-lite"/>
    </source>
</evidence>
<gene>
    <name evidence="2" type="ORF">BN59_00690</name>
</gene>
<proteinExistence type="predicted"/>
<organism evidence="2 3">
    <name type="scientific">Legionella massiliensis</name>
    <dbReference type="NCBI Taxonomy" id="1034943"/>
    <lineage>
        <taxon>Bacteria</taxon>
        <taxon>Pseudomonadati</taxon>
        <taxon>Pseudomonadota</taxon>
        <taxon>Gammaproteobacteria</taxon>
        <taxon>Legionellales</taxon>
        <taxon>Legionellaceae</taxon>
        <taxon>Legionella</taxon>
    </lineage>
</organism>
<feature type="compositionally biased region" description="Basic and acidic residues" evidence="1">
    <location>
        <begin position="541"/>
        <end position="557"/>
    </location>
</feature>
<keyword evidence="3" id="KW-1185">Reference proteome</keyword>
<sequence length="565" mass="63301">MKHIMLLDVDETLLYRGEHLNQALLDSLKAQGITDVCFFTNMDLGDIPHYRQRVTRHRIIAEMERQGFNVLKVITSADPGYLDENGQLKPIGSAYDELYRPLMRQVEENGPLDRAEHNSNGKDLFDYYHHDAQWGLASSIARARIETPVYESKTYKDYSFAIVDRDTRETKIVDLDALHQILNNPEDKSKYAVVQKQDPTREITAKGSKVTDNKALMMQHAIGELLMEHGPVAITYFDDKKQHLDGVEEALQSYADAGLVSLSKHEMSKNLDVAQSLEQRKLYAQTIARSTKLIAQTQELTRLLKEVDGFYIIPGNREKDLLTIRANLNYASSTQMLRLASLAMKGSVVFNNQVSLKTAFQCLQIAHLKANSREELLVAERALSVFLQDHPSSQIDRVRSTDAQVAHLLSSLQKIARTEGNESVYARNLAERLQRLGEFVLNTLDRRSEEYERQLNVVSEWKFVRAQTNSSLATITDNTTLERAHHASSSTAASSSSDISFEPTSSASSSIAASSTPSYEPSTSPSAATLLSTLGFLSTTPDRKTQDAVPEDQKVLENQDSFTPA</sequence>
<dbReference type="AlphaFoldDB" id="A0A078KTR9"/>
<evidence type="ECO:0000313" key="3">
    <source>
        <dbReference type="Proteomes" id="UP000044071"/>
    </source>
</evidence>
<accession>A0A078KTR9</accession>
<feature type="compositionally biased region" description="Low complexity" evidence="1">
    <location>
        <begin position="487"/>
        <end position="526"/>
    </location>
</feature>
<feature type="region of interest" description="Disordered" evidence="1">
    <location>
        <begin position="539"/>
        <end position="565"/>
    </location>
</feature>
<dbReference type="Proteomes" id="UP000044071">
    <property type="component" value="Unassembled WGS sequence"/>
</dbReference>
<protein>
    <submittedName>
        <fullName evidence="2">Uncharacterized protein</fullName>
    </submittedName>
</protein>
<name>A0A078KTR9_9GAMM</name>
<dbReference type="RefSeq" id="WP_043872952.1">
    <property type="nucleotide sequence ID" value="NZ_CCVW01000001.1"/>
</dbReference>
<dbReference type="EMBL" id="CCSB01000001">
    <property type="protein sequence ID" value="CDZ76421.1"/>
    <property type="molecule type" value="Genomic_DNA"/>
</dbReference>
<dbReference type="OrthoDB" id="5654404at2"/>
<reference evidence="2 3" key="1">
    <citation type="submission" date="2014-06" db="EMBL/GenBank/DDBJ databases">
        <authorList>
            <person name="Urmite Genomes Urmite Genomes"/>
        </authorList>
    </citation>
    <scope>NUCLEOTIDE SEQUENCE [LARGE SCALE GENOMIC DNA]</scope>
</reference>